<dbReference type="EMBL" id="JACCEW010000001">
    <property type="protein sequence ID" value="NYT35551.1"/>
    <property type="molecule type" value="Genomic_DNA"/>
</dbReference>
<dbReference type="PANTHER" id="PTHR43875:SF15">
    <property type="entry name" value="TREHALOSE IMPORT ATP-BINDING PROTEIN SUGC"/>
    <property type="match status" value="1"/>
</dbReference>
<dbReference type="Proteomes" id="UP000580517">
    <property type="component" value="Unassembled WGS sequence"/>
</dbReference>
<dbReference type="Gene3D" id="3.40.50.300">
    <property type="entry name" value="P-loop containing nucleotide triphosphate hydrolases"/>
    <property type="match status" value="1"/>
</dbReference>
<keyword evidence="2" id="KW-1003">Cell membrane</keyword>
<dbReference type="Pfam" id="PF08402">
    <property type="entry name" value="TOBE_2"/>
    <property type="match status" value="1"/>
</dbReference>
<evidence type="ECO:0000256" key="4">
    <source>
        <dbReference type="ARBA" id="ARBA00022840"/>
    </source>
</evidence>
<keyword evidence="9" id="KW-1185">Reference proteome</keyword>
<dbReference type="GO" id="GO:0055052">
    <property type="term" value="C:ATP-binding cassette (ABC) transporter complex, substrate-binding subunit-containing"/>
    <property type="evidence" value="ECO:0007669"/>
    <property type="project" value="TreeGrafter"/>
</dbReference>
<dbReference type="GO" id="GO:0005524">
    <property type="term" value="F:ATP binding"/>
    <property type="evidence" value="ECO:0007669"/>
    <property type="project" value="UniProtKB-KW"/>
</dbReference>
<proteinExistence type="predicted"/>
<evidence type="ECO:0000256" key="1">
    <source>
        <dbReference type="ARBA" id="ARBA00022448"/>
    </source>
</evidence>
<sequence>MQLALEEITRREGAETWLYDTSLSLQPAALTVLLGATRAGKTSLMRIMAGLDAPTTGRVMADGRDVTGVPVRKRNVAMVYQQFINYPSMTVAQNIASPLRLRGERNVSERVRQLAQRLHIDMFLDRLPEELSGGQQQRVALARALAKNAPLMLLDEPLVNLDYKLREELREELGQVFGSGESTIVYATTEPAEALMLGGHTAVVDRGRVLQYGPAAEVFQAPRNLDVAKAYSDPPMNFFQAFRVPGGLQLPHSVLLPLELDQGAPGADAHATTGSVTVGLRAASLRLAGRDGDLTVSGRVSLAEMSGSDTFLHLATELGDLVAQLQGVHEVALGTQLPVHFSPASCYVFDAGGDLALAPRGGRPA</sequence>
<evidence type="ECO:0000259" key="7">
    <source>
        <dbReference type="PROSITE" id="PS50893"/>
    </source>
</evidence>
<reference evidence="8 9" key="1">
    <citation type="submission" date="2020-07" db="EMBL/GenBank/DDBJ databases">
        <title>Taxonomic revisions and descriptions of new bacterial species based on genomic comparisons in the high-G+C-content subgroup of the family Alcaligenaceae.</title>
        <authorList>
            <person name="Szabo A."/>
            <person name="Felfoldi T."/>
        </authorList>
    </citation>
    <scope>NUCLEOTIDE SEQUENCE [LARGE SCALE GENOMIC DNA]</scope>
    <source>
        <strain evidence="8 9">DSM 25264</strain>
    </source>
</reference>
<dbReference type="InterPro" id="IPR003593">
    <property type="entry name" value="AAA+_ATPase"/>
</dbReference>
<dbReference type="GO" id="GO:0015408">
    <property type="term" value="F:ABC-type ferric iron transporter activity"/>
    <property type="evidence" value="ECO:0007669"/>
    <property type="project" value="InterPro"/>
</dbReference>
<dbReference type="RefSeq" id="WP_129967417.1">
    <property type="nucleotide sequence ID" value="NZ_JACCEW010000001.1"/>
</dbReference>
<keyword evidence="4 8" id="KW-0067">ATP-binding</keyword>
<dbReference type="InterPro" id="IPR017871">
    <property type="entry name" value="ABC_transporter-like_CS"/>
</dbReference>
<keyword evidence="6" id="KW-0472">Membrane</keyword>
<dbReference type="Pfam" id="PF00005">
    <property type="entry name" value="ABC_tran"/>
    <property type="match status" value="1"/>
</dbReference>
<protein>
    <submittedName>
        <fullName evidence="8">ABC transporter ATP-binding protein</fullName>
    </submittedName>
</protein>
<dbReference type="AlphaFoldDB" id="A0A853FAE9"/>
<dbReference type="InterPro" id="IPR003439">
    <property type="entry name" value="ABC_transporter-like_ATP-bd"/>
</dbReference>
<gene>
    <name evidence="8" type="ORF">H0A68_01590</name>
</gene>
<dbReference type="PANTHER" id="PTHR43875">
    <property type="entry name" value="MALTODEXTRIN IMPORT ATP-BINDING PROTEIN MSMX"/>
    <property type="match status" value="1"/>
</dbReference>
<evidence type="ECO:0000256" key="3">
    <source>
        <dbReference type="ARBA" id="ARBA00022741"/>
    </source>
</evidence>
<dbReference type="PROSITE" id="PS00211">
    <property type="entry name" value="ABC_TRANSPORTER_1"/>
    <property type="match status" value="1"/>
</dbReference>
<accession>A0A853FAE9</accession>
<dbReference type="Gene3D" id="2.40.50.140">
    <property type="entry name" value="Nucleic acid-binding proteins"/>
    <property type="match status" value="1"/>
</dbReference>
<dbReference type="SUPFAM" id="SSF52540">
    <property type="entry name" value="P-loop containing nucleoside triphosphate hydrolases"/>
    <property type="match status" value="1"/>
</dbReference>
<dbReference type="SMART" id="SM00382">
    <property type="entry name" value="AAA"/>
    <property type="match status" value="1"/>
</dbReference>
<comment type="caution">
    <text evidence="8">The sequence shown here is derived from an EMBL/GenBank/DDBJ whole genome shotgun (WGS) entry which is preliminary data.</text>
</comment>
<keyword evidence="3" id="KW-0547">Nucleotide-binding</keyword>
<dbReference type="SUPFAM" id="SSF50331">
    <property type="entry name" value="MOP-like"/>
    <property type="match status" value="1"/>
</dbReference>
<name>A0A853FAE9_9BURK</name>
<evidence type="ECO:0000256" key="2">
    <source>
        <dbReference type="ARBA" id="ARBA00022475"/>
    </source>
</evidence>
<organism evidence="8 9">
    <name type="scientific">Allopusillimonas soli</name>
    <dbReference type="NCBI Taxonomy" id="659016"/>
    <lineage>
        <taxon>Bacteria</taxon>
        <taxon>Pseudomonadati</taxon>
        <taxon>Pseudomonadota</taxon>
        <taxon>Betaproteobacteria</taxon>
        <taxon>Burkholderiales</taxon>
        <taxon>Alcaligenaceae</taxon>
        <taxon>Allopusillimonas</taxon>
    </lineage>
</organism>
<dbReference type="InterPro" id="IPR012340">
    <property type="entry name" value="NA-bd_OB-fold"/>
</dbReference>
<dbReference type="InterPro" id="IPR008995">
    <property type="entry name" value="Mo/tungstate-bd_C_term_dom"/>
</dbReference>
<evidence type="ECO:0000256" key="6">
    <source>
        <dbReference type="ARBA" id="ARBA00023136"/>
    </source>
</evidence>
<dbReference type="InterPro" id="IPR015853">
    <property type="entry name" value="ABC_transpr_FbpC"/>
</dbReference>
<evidence type="ECO:0000313" key="9">
    <source>
        <dbReference type="Proteomes" id="UP000580517"/>
    </source>
</evidence>
<dbReference type="InterPro" id="IPR047641">
    <property type="entry name" value="ABC_transpr_MalK/UgpC-like"/>
</dbReference>
<dbReference type="CDD" id="cd03259">
    <property type="entry name" value="ABC_Carb_Solutes_like"/>
    <property type="match status" value="1"/>
</dbReference>
<feature type="domain" description="ABC transporter" evidence="7">
    <location>
        <begin position="3"/>
        <end position="231"/>
    </location>
</feature>
<dbReference type="GO" id="GO:0016887">
    <property type="term" value="F:ATP hydrolysis activity"/>
    <property type="evidence" value="ECO:0007669"/>
    <property type="project" value="InterPro"/>
</dbReference>
<dbReference type="InterPro" id="IPR013611">
    <property type="entry name" value="Transp-assoc_OB_typ2"/>
</dbReference>
<dbReference type="Gene3D" id="2.40.50.100">
    <property type="match status" value="1"/>
</dbReference>
<dbReference type="InterPro" id="IPR027417">
    <property type="entry name" value="P-loop_NTPase"/>
</dbReference>
<dbReference type="OrthoDB" id="5298774at2"/>
<dbReference type="PROSITE" id="PS50893">
    <property type="entry name" value="ABC_TRANSPORTER_2"/>
    <property type="match status" value="1"/>
</dbReference>
<evidence type="ECO:0000313" key="8">
    <source>
        <dbReference type="EMBL" id="NYT35551.1"/>
    </source>
</evidence>
<evidence type="ECO:0000256" key="5">
    <source>
        <dbReference type="ARBA" id="ARBA00022967"/>
    </source>
</evidence>
<keyword evidence="5" id="KW-1278">Translocase</keyword>
<keyword evidence="1" id="KW-0813">Transport</keyword>